<dbReference type="Pfam" id="PF18906">
    <property type="entry name" value="Phage_tube_2"/>
    <property type="match status" value="1"/>
</dbReference>
<feature type="compositionally biased region" description="Polar residues" evidence="1">
    <location>
        <begin position="1"/>
        <end position="11"/>
    </location>
</feature>
<accession>M0IH36</accession>
<gene>
    <name evidence="2" type="ORF">C440_05682</name>
</gene>
<dbReference type="RefSeq" id="WP_008319103.1">
    <property type="nucleotide sequence ID" value="NZ_AOLN01000009.1"/>
</dbReference>
<organism evidence="2 3">
    <name type="scientific">Haloferax mucosum ATCC BAA-1512</name>
    <dbReference type="NCBI Taxonomy" id="662479"/>
    <lineage>
        <taxon>Archaea</taxon>
        <taxon>Methanobacteriati</taxon>
        <taxon>Methanobacteriota</taxon>
        <taxon>Stenosarchaea group</taxon>
        <taxon>Halobacteria</taxon>
        <taxon>Halobacteriales</taxon>
        <taxon>Haloferacaceae</taxon>
        <taxon>Haloferax</taxon>
    </lineage>
</organism>
<dbReference type="Proteomes" id="UP000011550">
    <property type="component" value="Unassembled WGS sequence"/>
</dbReference>
<dbReference type="AlphaFoldDB" id="M0IH36"/>
<evidence type="ECO:0000313" key="3">
    <source>
        <dbReference type="Proteomes" id="UP000011550"/>
    </source>
</evidence>
<dbReference type="InterPro" id="IPR044000">
    <property type="entry name" value="Phage_tube_2"/>
</dbReference>
<evidence type="ECO:0000256" key="1">
    <source>
        <dbReference type="SAM" id="MobiDB-lite"/>
    </source>
</evidence>
<feature type="region of interest" description="Disordered" evidence="1">
    <location>
        <begin position="1"/>
        <end position="21"/>
    </location>
</feature>
<reference evidence="2 3" key="1">
    <citation type="journal article" date="2014" name="PLoS Genet.">
        <title>Phylogenetically driven sequencing of extremely halophilic archaea reveals strategies for static and dynamic osmo-response.</title>
        <authorList>
            <person name="Becker E.A."/>
            <person name="Seitzer P.M."/>
            <person name="Tritt A."/>
            <person name="Larsen D."/>
            <person name="Krusor M."/>
            <person name="Yao A.I."/>
            <person name="Wu D."/>
            <person name="Madern D."/>
            <person name="Eisen J.A."/>
            <person name="Darling A.E."/>
            <person name="Facciotti M.T."/>
        </authorList>
    </citation>
    <scope>NUCLEOTIDE SEQUENCE [LARGE SCALE GENOMIC DNA]</scope>
    <source>
        <strain evidence="2 3">ATCC BAA-1512</strain>
    </source>
</reference>
<proteinExistence type="predicted"/>
<dbReference type="EMBL" id="AOLN01000009">
    <property type="protein sequence ID" value="ELZ96056.1"/>
    <property type="molecule type" value="Genomic_DNA"/>
</dbReference>
<dbReference type="STRING" id="662479.C440_05682"/>
<dbReference type="PATRIC" id="fig|662479.7.peg.1156"/>
<comment type="caution">
    <text evidence="2">The sequence shown here is derived from an EMBL/GenBank/DDBJ whole genome shotgun (WGS) entry which is preliminary data.</text>
</comment>
<dbReference type="OrthoDB" id="346267at2157"/>
<keyword evidence="3" id="KW-1185">Reference proteome</keyword>
<evidence type="ECO:0000313" key="2">
    <source>
        <dbReference type="EMBL" id="ELZ96056.1"/>
    </source>
</evidence>
<protein>
    <submittedName>
        <fullName evidence="2">Uncharacterized protein</fullName>
    </submittedName>
</protein>
<sequence>MSAGAGSSTVAFTPEPSFGADPDMETATFNLPFKNPTIGEASLSNELRRIRDPDSVVSVASLAQNFQGALNISGELSTNNWHQLVFNNDANDGFEPGRMPSSRWYLGVDYLTDQAIATSERELAMCIVTDAQITYQQGGAVTLDLTMIYGDEKLSSSITPSNIQKPTDSEIVAFHGFDVQIDGVSIDKLQNATLSLSPSARFHRGTSRHPVDAVIGDVTPTLSTTGIYSGPGAVERAFGDTGATTPADRLTAVNGTVSTTNGSGTTTSYNLTGLKPQSYNWQDLVAPDTDLTDPVTYNVSNVTVS</sequence>
<name>M0IH36_9EURY</name>